<sequence length="303" mass="30038">MRPAPAATTGPAVLSAALATGVLAVTVLLAGCGTRTAASGTSDGPVPASCAPTASARAAGEDGVSLIDPGCGPSPAPGPAFRVTNTGTEALTYTITFTLLNGSGEAMDAVRQTVASVGPGQGVTRTVEGAATTPGAGPRVRIAKVRAVPAAEAPDQAGTCPPSGIRVTNDEGDAAMGLRVVGIRLTYCGPGRYELDGYPGLQLLDESRKPVTGVEVLHGTADISTGLPGDVPPAPLTLGPGESASATLAWRNTTGSGDAVNAPYARVTAKPGAPAMTVTPELDLGTTGRLGVSAWRKDRPRTP</sequence>
<dbReference type="PROSITE" id="PS51257">
    <property type="entry name" value="PROKAR_LIPOPROTEIN"/>
    <property type="match status" value="1"/>
</dbReference>
<gene>
    <name evidence="2" type="ORF">GCM10010347_11020</name>
</gene>
<dbReference type="InterPro" id="IPR025326">
    <property type="entry name" value="DUF4232"/>
</dbReference>
<comment type="caution">
    <text evidence="2">The sequence shown here is derived from an EMBL/GenBank/DDBJ whole genome shotgun (WGS) entry which is preliminary data.</text>
</comment>
<dbReference type="RefSeq" id="WP_190182905.1">
    <property type="nucleotide sequence ID" value="NZ_BMVP01000002.1"/>
</dbReference>
<feature type="domain" description="DUF4232" evidence="1">
    <location>
        <begin position="160"/>
        <end position="295"/>
    </location>
</feature>
<accession>A0ABQ3EM59</accession>
<proteinExistence type="predicted"/>
<keyword evidence="3" id="KW-1185">Reference proteome</keyword>
<reference evidence="3" key="1">
    <citation type="journal article" date="2019" name="Int. J. Syst. Evol. Microbiol.">
        <title>The Global Catalogue of Microorganisms (GCM) 10K type strain sequencing project: providing services to taxonomists for standard genome sequencing and annotation.</title>
        <authorList>
            <consortium name="The Broad Institute Genomics Platform"/>
            <consortium name="The Broad Institute Genome Sequencing Center for Infectious Disease"/>
            <person name="Wu L."/>
            <person name="Ma J."/>
        </authorList>
    </citation>
    <scope>NUCLEOTIDE SEQUENCE [LARGE SCALE GENOMIC DNA]</scope>
    <source>
        <strain evidence="3">JCM 4738</strain>
    </source>
</reference>
<evidence type="ECO:0000259" key="1">
    <source>
        <dbReference type="Pfam" id="PF14016"/>
    </source>
</evidence>
<dbReference type="Proteomes" id="UP000642673">
    <property type="component" value="Unassembled WGS sequence"/>
</dbReference>
<dbReference type="EMBL" id="BMVP01000002">
    <property type="protein sequence ID" value="GHB43607.1"/>
    <property type="molecule type" value="Genomic_DNA"/>
</dbReference>
<dbReference type="Pfam" id="PF14016">
    <property type="entry name" value="DUF4232"/>
    <property type="match status" value="1"/>
</dbReference>
<keyword evidence="2" id="KW-0449">Lipoprotein</keyword>
<protein>
    <submittedName>
        <fullName evidence="2">Lipoprotein</fullName>
    </submittedName>
</protein>
<name>A0ABQ3EM59_9ACTN</name>
<organism evidence="2 3">
    <name type="scientific">Streptomyces cirratus</name>
    <dbReference type="NCBI Taxonomy" id="68187"/>
    <lineage>
        <taxon>Bacteria</taxon>
        <taxon>Bacillati</taxon>
        <taxon>Actinomycetota</taxon>
        <taxon>Actinomycetes</taxon>
        <taxon>Kitasatosporales</taxon>
        <taxon>Streptomycetaceae</taxon>
        <taxon>Streptomyces</taxon>
    </lineage>
</organism>
<evidence type="ECO:0000313" key="2">
    <source>
        <dbReference type="EMBL" id="GHB43607.1"/>
    </source>
</evidence>
<evidence type="ECO:0000313" key="3">
    <source>
        <dbReference type="Proteomes" id="UP000642673"/>
    </source>
</evidence>